<dbReference type="Proteomes" id="UP000682877">
    <property type="component" value="Chromosome 3"/>
</dbReference>
<dbReference type="AlphaFoldDB" id="A0A8S1ZX71"/>
<name>A0A8S1ZX71_ARAAE</name>
<organism evidence="2 3">
    <name type="scientific">Arabidopsis arenosa</name>
    <name type="common">Sand rock-cress</name>
    <name type="synonym">Cardaminopsis arenosa</name>
    <dbReference type="NCBI Taxonomy" id="38785"/>
    <lineage>
        <taxon>Eukaryota</taxon>
        <taxon>Viridiplantae</taxon>
        <taxon>Streptophyta</taxon>
        <taxon>Embryophyta</taxon>
        <taxon>Tracheophyta</taxon>
        <taxon>Spermatophyta</taxon>
        <taxon>Magnoliopsida</taxon>
        <taxon>eudicotyledons</taxon>
        <taxon>Gunneridae</taxon>
        <taxon>Pentapetalae</taxon>
        <taxon>rosids</taxon>
        <taxon>malvids</taxon>
        <taxon>Brassicales</taxon>
        <taxon>Brassicaceae</taxon>
        <taxon>Camelineae</taxon>
        <taxon>Arabidopsis</taxon>
    </lineage>
</organism>
<keyword evidence="1" id="KW-1133">Transmembrane helix</keyword>
<dbReference type="PANTHER" id="PTHR35508">
    <property type="entry name" value="VOLTAGE-DEPENDENT L-TYPE CALCIUM CHANNEL SUBUNIT"/>
    <property type="match status" value="1"/>
</dbReference>
<sequence length="310" mass="35442">MNMKTSKMKFTKEMIESIKDKLPRLSFLLLFLRQCYGGCGERTHLLPCSIATTSTRFWNLSDRPVELQIRVGSILKRVHTLKPGRSKRLRHTSIHRAYVDDQEGRRWLYYDDTCLPYVWVHETGTDLSKMVKQQYVSLEDLRDYSEIRVYKDLQRGSILFPNSKTGDASSSFLERVRNSVAENGPKLREASERIGREILLWTRRSSSIRALLVITMGTMVLLTTMALVVFTLFFVAATANAIIISLLISLAVAGGFLAFFFLCLTGIASLIVAAPRCSEIPELGDLRDIFEKKYGKENSLYNDLLSWNYE</sequence>
<accession>A0A8S1ZX71</accession>
<dbReference type="PANTHER" id="PTHR35508:SF1">
    <property type="entry name" value="VOLTAGE-DEPENDENT L-TYPE CALCIUM CHANNEL SUBUNIT"/>
    <property type="match status" value="1"/>
</dbReference>
<proteinExistence type="predicted"/>
<dbReference type="EMBL" id="LR999453">
    <property type="protein sequence ID" value="CAE5966313.1"/>
    <property type="molecule type" value="Genomic_DNA"/>
</dbReference>
<gene>
    <name evidence="2" type="ORF">AARE701A_LOCUS6482</name>
</gene>
<keyword evidence="1" id="KW-0472">Membrane</keyword>
<keyword evidence="1" id="KW-0812">Transmembrane</keyword>
<evidence type="ECO:0000313" key="2">
    <source>
        <dbReference type="EMBL" id="CAE5966313.1"/>
    </source>
</evidence>
<evidence type="ECO:0000313" key="3">
    <source>
        <dbReference type="Proteomes" id="UP000682877"/>
    </source>
</evidence>
<protein>
    <submittedName>
        <fullName evidence="2">Uncharacterized protein</fullName>
    </submittedName>
</protein>
<evidence type="ECO:0000256" key="1">
    <source>
        <dbReference type="SAM" id="Phobius"/>
    </source>
</evidence>
<feature type="transmembrane region" description="Helical" evidence="1">
    <location>
        <begin position="210"/>
        <end position="235"/>
    </location>
</feature>
<dbReference type="InterPro" id="IPR042277">
    <property type="entry name" value="IST1-like"/>
</dbReference>
<dbReference type="Gene3D" id="1.20.1260.60">
    <property type="entry name" value="Vacuolar protein sorting-associated protein Ist1"/>
    <property type="match status" value="1"/>
</dbReference>
<reference evidence="2" key="1">
    <citation type="submission" date="2021-01" db="EMBL/GenBank/DDBJ databases">
        <authorList>
            <person name="Bezrukov I."/>
        </authorList>
    </citation>
    <scope>NUCLEOTIDE SEQUENCE</scope>
</reference>
<feature type="transmembrane region" description="Helical" evidence="1">
    <location>
        <begin position="242"/>
        <end position="272"/>
    </location>
</feature>
<keyword evidence="3" id="KW-1185">Reference proteome</keyword>